<keyword evidence="2" id="KW-1185">Reference proteome</keyword>
<dbReference type="InterPro" id="IPR036397">
    <property type="entry name" value="RNaseH_sf"/>
</dbReference>
<reference evidence="1" key="2">
    <citation type="submission" date="2025-09" db="UniProtKB">
        <authorList>
            <consortium name="Ensembl"/>
        </authorList>
    </citation>
    <scope>IDENTIFICATION</scope>
</reference>
<dbReference type="Gene3D" id="3.30.420.10">
    <property type="entry name" value="Ribonuclease H-like superfamily/Ribonuclease H"/>
    <property type="match status" value="1"/>
</dbReference>
<organism evidence="1 2">
    <name type="scientific">Mola mola</name>
    <name type="common">Ocean sunfish</name>
    <name type="synonym">Tetraodon mola</name>
    <dbReference type="NCBI Taxonomy" id="94237"/>
    <lineage>
        <taxon>Eukaryota</taxon>
        <taxon>Metazoa</taxon>
        <taxon>Chordata</taxon>
        <taxon>Craniata</taxon>
        <taxon>Vertebrata</taxon>
        <taxon>Euteleostomi</taxon>
        <taxon>Actinopterygii</taxon>
        <taxon>Neopterygii</taxon>
        <taxon>Teleostei</taxon>
        <taxon>Neoteleostei</taxon>
        <taxon>Acanthomorphata</taxon>
        <taxon>Eupercaria</taxon>
        <taxon>Tetraodontiformes</taxon>
        <taxon>Molidae</taxon>
        <taxon>Mola</taxon>
    </lineage>
</organism>
<accession>A0A3Q3WI98</accession>
<dbReference type="Ensembl" id="ENSMMOT00000017528.1">
    <property type="protein sequence ID" value="ENSMMOP00000017241.1"/>
    <property type="gene ID" value="ENSMMOG00000013129.1"/>
</dbReference>
<dbReference type="AlphaFoldDB" id="A0A3Q3WI98"/>
<evidence type="ECO:0000313" key="2">
    <source>
        <dbReference type="Proteomes" id="UP000261620"/>
    </source>
</evidence>
<dbReference type="Proteomes" id="UP000261620">
    <property type="component" value="Unplaced"/>
</dbReference>
<sequence length="95" mass="10907">MRFCNQWQSHIATSLGVERTEWPCSPDLKPVEHLWDQRGCAVRAKVTNTTTLADLRRMLVEEWDAIPQRCMSQLTTGMRSRNQAVVAMYGSSTCY</sequence>
<evidence type="ECO:0000313" key="1">
    <source>
        <dbReference type="Ensembl" id="ENSMMOP00000017241.1"/>
    </source>
</evidence>
<dbReference type="GO" id="GO:0003676">
    <property type="term" value="F:nucleic acid binding"/>
    <property type="evidence" value="ECO:0007669"/>
    <property type="project" value="InterPro"/>
</dbReference>
<proteinExistence type="predicted"/>
<name>A0A3Q3WI98_MOLML</name>
<reference evidence="1" key="1">
    <citation type="submission" date="2025-08" db="UniProtKB">
        <authorList>
            <consortium name="Ensembl"/>
        </authorList>
    </citation>
    <scope>IDENTIFICATION</scope>
</reference>
<evidence type="ECO:0008006" key="3">
    <source>
        <dbReference type="Google" id="ProtNLM"/>
    </source>
</evidence>
<protein>
    <recommendedName>
        <fullName evidence="3">Tc1-like transposase DDE domain-containing protein</fullName>
    </recommendedName>
</protein>
<dbReference type="OMA" id="PTEYLWY"/>